<proteinExistence type="predicted"/>
<keyword evidence="3" id="KW-1185">Reference proteome</keyword>
<evidence type="ECO:0000313" key="2">
    <source>
        <dbReference type="EMBL" id="MFC3877538.1"/>
    </source>
</evidence>
<accession>A0ABV8AHS4</accession>
<comment type="caution">
    <text evidence="2">The sequence shown here is derived from an EMBL/GenBank/DDBJ whole genome shotgun (WGS) entry which is preliminary data.</text>
</comment>
<keyword evidence="1" id="KW-1133">Transmembrane helix</keyword>
<evidence type="ECO:0000256" key="1">
    <source>
        <dbReference type="SAM" id="Phobius"/>
    </source>
</evidence>
<dbReference type="Pfam" id="PF10825">
    <property type="entry name" value="DUF2752"/>
    <property type="match status" value="1"/>
</dbReference>
<reference evidence="3" key="1">
    <citation type="journal article" date="2019" name="Int. J. Syst. Evol. Microbiol.">
        <title>The Global Catalogue of Microorganisms (GCM) 10K type strain sequencing project: providing services to taxonomists for standard genome sequencing and annotation.</title>
        <authorList>
            <consortium name="The Broad Institute Genomics Platform"/>
            <consortium name="The Broad Institute Genome Sequencing Center for Infectious Disease"/>
            <person name="Wu L."/>
            <person name="Ma J."/>
        </authorList>
    </citation>
    <scope>NUCLEOTIDE SEQUENCE [LARGE SCALE GENOMIC DNA]</scope>
    <source>
        <strain evidence="3">CECT 8979</strain>
    </source>
</reference>
<feature type="transmembrane region" description="Helical" evidence="1">
    <location>
        <begin position="76"/>
        <end position="94"/>
    </location>
</feature>
<sequence>MRLIVPQLDDYMLPCMWKKTFNVECMGCGIQRSFSLVIQGKFTEAFFMYPAIYTLMLMVLILVLHIKFQFKNGHKILLGLFILNIVIIVVNYITKIT</sequence>
<name>A0ABV8AHS4_9FLAO</name>
<dbReference type="InterPro" id="IPR021215">
    <property type="entry name" value="DUF2752"/>
</dbReference>
<dbReference type="Proteomes" id="UP001595812">
    <property type="component" value="Unassembled WGS sequence"/>
</dbReference>
<protein>
    <submittedName>
        <fullName evidence="2">DUF2752 domain-containing protein</fullName>
    </submittedName>
</protein>
<dbReference type="EMBL" id="JBHSAT010000004">
    <property type="protein sequence ID" value="MFC3877538.1"/>
    <property type="molecule type" value="Genomic_DNA"/>
</dbReference>
<dbReference type="RefSeq" id="WP_386100017.1">
    <property type="nucleotide sequence ID" value="NZ_JBHSAT010000004.1"/>
</dbReference>
<feature type="transmembrane region" description="Helical" evidence="1">
    <location>
        <begin position="46"/>
        <end position="64"/>
    </location>
</feature>
<organism evidence="2 3">
    <name type="scientific">Winogradskyella maritima</name>
    <dbReference type="NCBI Taxonomy" id="1517766"/>
    <lineage>
        <taxon>Bacteria</taxon>
        <taxon>Pseudomonadati</taxon>
        <taxon>Bacteroidota</taxon>
        <taxon>Flavobacteriia</taxon>
        <taxon>Flavobacteriales</taxon>
        <taxon>Flavobacteriaceae</taxon>
        <taxon>Winogradskyella</taxon>
    </lineage>
</organism>
<gene>
    <name evidence="2" type="ORF">ACFOSX_09865</name>
</gene>
<keyword evidence="1" id="KW-0812">Transmembrane</keyword>
<keyword evidence="1" id="KW-0472">Membrane</keyword>
<evidence type="ECO:0000313" key="3">
    <source>
        <dbReference type="Proteomes" id="UP001595812"/>
    </source>
</evidence>